<sequence length="366" mass="38205">MTNPPYPDRPDGADAPGRPNRRVRFLVPAAILALIAGHTLLWRFAATQLESGFADWVAARSAQGWSVTAGQPVRGGWPLAAELSVPDLSATGGKADLPHGLTWKAERVVLHVALLRPRTLTIEAQGQQQLRLSDLPAIPFTADRIRAEIPLEPGVPARGVEIDVDRLRAGLPSGGLTVTRLQIQGDSKPAAPQGEAAVSFTMSAGDIDLPPPETGGSWALGGRIASVVVDGALMGPLPKARTPFARAAGWRDGGGTLDLRRVALGWGPLGLTGSATLALDDHMQPMGAATARIVGQSETLDALAAARTINPRTAGAAKAVLGLLARSPEGGGAPEVEVPLTLQNRGLSLGRIPLARMPELYWQDAP</sequence>
<evidence type="ECO:0000256" key="1">
    <source>
        <dbReference type="SAM" id="Phobius"/>
    </source>
</evidence>
<dbReference type="Pfam" id="PF09898">
    <property type="entry name" value="DUF2125"/>
    <property type="match status" value="1"/>
</dbReference>
<proteinExistence type="predicted"/>
<gene>
    <name evidence="2" type="ORF">OL599_24745</name>
</gene>
<keyword evidence="3" id="KW-1185">Reference proteome</keyword>
<reference evidence="2" key="1">
    <citation type="submission" date="2022-09" db="EMBL/GenBank/DDBJ databases">
        <title>Rhodovastum sp. nov. RN2-1 isolated from soil in Seongnam, South Korea.</title>
        <authorList>
            <person name="Le N.T."/>
        </authorList>
    </citation>
    <scope>NUCLEOTIDE SEQUENCE</scope>
    <source>
        <strain evidence="2">RN2-1</strain>
    </source>
</reference>
<protein>
    <submittedName>
        <fullName evidence="2">DUF2125 domain-containing protein</fullName>
    </submittedName>
</protein>
<name>A0AA41YPL0_9PROT</name>
<keyword evidence="1" id="KW-1133">Transmembrane helix</keyword>
<dbReference type="AlphaFoldDB" id="A0AA41YPL0"/>
<dbReference type="EMBL" id="JAPDNT010000050">
    <property type="protein sequence ID" value="MCW3477764.1"/>
    <property type="molecule type" value="Genomic_DNA"/>
</dbReference>
<dbReference type="RefSeq" id="WP_264716730.1">
    <property type="nucleotide sequence ID" value="NZ_JAPDNT010000050.1"/>
</dbReference>
<reference evidence="2" key="2">
    <citation type="submission" date="2022-10" db="EMBL/GenBank/DDBJ databases">
        <authorList>
            <person name="Trinh H.N."/>
        </authorList>
    </citation>
    <scope>NUCLEOTIDE SEQUENCE</scope>
    <source>
        <strain evidence="2">RN2-1</strain>
    </source>
</reference>
<evidence type="ECO:0000313" key="3">
    <source>
        <dbReference type="Proteomes" id="UP001165679"/>
    </source>
</evidence>
<dbReference type="InterPro" id="IPR018666">
    <property type="entry name" value="DUF2125"/>
</dbReference>
<evidence type="ECO:0000313" key="2">
    <source>
        <dbReference type="EMBL" id="MCW3477764.1"/>
    </source>
</evidence>
<dbReference type="Proteomes" id="UP001165679">
    <property type="component" value="Unassembled WGS sequence"/>
</dbReference>
<organism evidence="2 3">
    <name type="scientific">Limobrevibacterium gyesilva</name>
    <dbReference type="NCBI Taxonomy" id="2991712"/>
    <lineage>
        <taxon>Bacteria</taxon>
        <taxon>Pseudomonadati</taxon>
        <taxon>Pseudomonadota</taxon>
        <taxon>Alphaproteobacteria</taxon>
        <taxon>Acetobacterales</taxon>
        <taxon>Acetobacteraceae</taxon>
        <taxon>Limobrevibacterium</taxon>
    </lineage>
</organism>
<feature type="transmembrane region" description="Helical" evidence="1">
    <location>
        <begin position="25"/>
        <end position="45"/>
    </location>
</feature>
<accession>A0AA41YPL0</accession>
<keyword evidence="1" id="KW-0472">Membrane</keyword>
<comment type="caution">
    <text evidence="2">The sequence shown here is derived from an EMBL/GenBank/DDBJ whole genome shotgun (WGS) entry which is preliminary data.</text>
</comment>
<keyword evidence="1" id="KW-0812">Transmembrane</keyword>